<feature type="compositionally biased region" description="Polar residues" evidence="12">
    <location>
        <begin position="828"/>
        <end position="850"/>
    </location>
</feature>
<gene>
    <name evidence="15" type="ORF">EB796_016048</name>
</gene>
<feature type="compositionally biased region" description="Polar residues" evidence="12">
    <location>
        <begin position="228"/>
        <end position="241"/>
    </location>
</feature>
<dbReference type="InterPro" id="IPR046341">
    <property type="entry name" value="SET_dom_sf"/>
</dbReference>
<dbReference type="GO" id="GO:0008270">
    <property type="term" value="F:zinc ion binding"/>
    <property type="evidence" value="ECO:0007669"/>
    <property type="project" value="UniProtKB-KW"/>
</dbReference>
<evidence type="ECO:0000313" key="15">
    <source>
        <dbReference type="EMBL" id="KAF6025797.1"/>
    </source>
</evidence>
<keyword evidence="3" id="KW-0479">Metal-binding</keyword>
<dbReference type="PROSITE" id="PS51810">
    <property type="entry name" value="ZF_CCHC_FOG"/>
    <property type="match status" value="2"/>
</dbReference>
<dbReference type="InterPro" id="IPR036236">
    <property type="entry name" value="Znf_C2H2_sf"/>
</dbReference>
<dbReference type="GO" id="GO:0009653">
    <property type="term" value="P:anatomical structure morphogenesis"/>
    <property type="evidence" value="ECO:0007669"/>
    <property type="project" value="UniProtKB-ARBA"/>
</dbReference>
<comment type="caution">
    <text evidence="15">The sequence shown here is derived from an EMBL/GenBank/DDBJ whole genome shotgun (WGS) entry which is preliminary data.</text>
</comment>
<evidence type="ECO:0000256" key="3">
    <source>
        <dbReference type="ARBA" id="ARBA00022723"/>
    </source>
</evidence>
<feature type="domain" description="CCHC FOG-type" evidence="14">
    <location>
        <begin position="353"/>
        <end position="386"/>
    </location>
</feature>
<dbReference type="Pfam" id="PF00096">
    <property type="entry name" value="zf-C2H2"/>
    <property type="match status" value="1"/>
</dbReference>
<dbReference type="GO" id="GO:0003677">
    <property type="term" value="F:DNA binding"/>
    <property type="evidence" value="ECO:0007669"/>
    <property type="project" value="UniProtKB-KW"/>
</dbReference>
<dbReference type="PANTHER" id="PTHR12958:SF3">
    <property type="entry name" value="ZINC FINGER PROTEIN USH"/>
    <property type="match status" value="1"/>
</dbReference>
<evidence type="ECO:0000256" key="4">
    <source>
        <dbReference type="ARBA" id="ARBA00022737"/>
    </source>
</evidence>
<evidence type="ECO:0000256" key="12">
    <source>
        <dbReference type="SAM" id="MobiDB-lite"/>
    </source>
</evidence>
<protein>
    <recommendedName>
        <fullName evidence="17">Zinc finger protein ush</fullName>
    </recommendedName>
</protein>
<dbReference type="PANTHER" id="PTHR12958">
    <property type="entry name" value="FRIEND OF GATA2-RELATED"/>
    <property type="match status" value="1"/>
</dbReference>
<feature type="domain" description="C2H2-type" evidence="13">
    <location>
        <begin position="250"/>
        <end position="278"/>
    </location>
</feature>
<name>A0A7J7JIA1_BUGNE</name>
<dbReference type="EMBL" id="VXIV02002437">
    <property type="protein sequence ID" value="KAF6025797.1"/>
    <property type="molecule type" value="Genomic_DNA"/>
</dbReference>
<evidence type="ECO:0000256" key="1">
    <source>
        <dbReference type="ARBA" id="ARBA00004123"/>
    </source>
</evidence>
<evidence type="ECO:0000259" key="13">
    <source>
        <dbReference type="PROSITE" id="PS50157"/>
    </source>
</evidence>
<keyword evidence="10" id="KW-0539">Nucleus</keyword>
<feature type="compositionally biased region" description="Polar residues" evidence="12">
    <location>
        <begin position="282"/>
        <end position="297"/>
    </location>
</feature>
<feature type="domain" description="CCHC FOG-type" evidence="14">
    <location>
        <begin position="244"/>
        <end position="277"/>
    </location>
</feature>
<feature type="region of interest" description="Disordered" evidence="12">
    <location>
        <begin position="282"/>
        <end position="302"/>
    </location>
</feature>
<organism evidence="15 16">
    <name type="scientific">Bugula neritina</name>
    <name type="common">Brown bryozoan</name>
    <name type="synonym">Sertularia neritina</name>
    <dbReference type="NCBI Taxonomy" id="10212"/>
    <lineage>
        <taxon>Eukaryota</taxon>
        <taxon>Metazoa</taxon>
        <taxon>Spiralia</taxon>
        <taxon>Lophotrochozoa</taxon>
        <taxon>Bryozoa</taxon>
        <taxon>Gymnolaemata</taxon>
        <taxon>Cheilostomatida</taxon>
        <taxon>Flustrina</taxon>
        <taxon>Buguloidea</taxon>
        <taxon>Bugulidae</taxon>
        <taxon>Bugula</taxon>
    </lineage>
</organism>
<feature type="region of interest" description="Disordered" evidence="12">
    <location>
        <begin position="609"/>
        <end position="635"/>
    </location>
</feature>
<dbReference type="InterPro" id="IPR013087">
    <property type="entry name" value="Znf_C2H2_type"/>
</dbReference>
<dbReference type="InterPro" id="IPR034731">
    <property type="entry name" value="Znf_CCHC_FOG"/>
</dbReference>
<feature type="compositionally biased region" description="Low complexity" evidence="12">
    <location>
        <begin position="817"/>
        <end position="827"/>
    </location>
</feature>
<evidence type="ECO:0008006" key="17">
    <source>
        <dbReference type="Google" id="ProtNLM"/>
    </source>
</evidence>
<evidence type="ECO:0000256" key="10">
    <source>
        <dbReference type="ARBA" id="ARBA00023242"/>
    </source>
</evidence>
<feature type="compositionally biased region" description="Pro residues" evidence="12">
    <location>
        <begin position="619"/>
        <end position="632"/>
    </location>
</feature>
<evidence type="ECO:0000256" key="11">
    <source>
        <dbReference type="PROSITE-ProRule" id="PRU00042"/>
    </source>
</evidence>
<dbReference type="GO" id="GO:0000122">
    <property type="term" value="P:negative regulation of transcription by RNA polymerase II"/>
    <property type="evidence" value="ECO:0007669"/>
    <property type="project" value="TreeGrafter"/>
</dbReference>
<feature type="region of interest" description="Disordered" evidence="12">
    <location>
        <begin position="385"/>
        <end position="412"/>
    </location>
</feature>
<evidence type="ECO:0000313" key="16">
    <source>
        <dbReference type="Proteomes" id="UP000593567"/>
    </source>
</evidence>
<evidence type="ECO:0000259" key="14">
    <source>
        <dbReference type="PROSITE" id="PS51810"/>
    </source>
</evidence>
<dbReference type="Gene3D" id="2.170.270.10">
    <property type="entry name" value="SET domain"/>
    <property type="match status" value="1"/>
</dbReference>
<dbReference type="Gene3D" id="3.30.160.60">
    <property type="entry name" value="Classic Zinc Finger"/>
    <property type="match status" value="2"/>
</dbReference>
<feature type="region of interest" description="Disordered" evidence="12">
    <location>
        <begin position="780"/>
        <end position="800"/>
    </location>
</feature>
<comment type="subcellular location">
    <subcellularLocation>
        <location evidence="1">Nucleus</location>
    </subcellularLocation>
</comment>
<dbReference type="SMART" id="SM00355">
    <property type="entry name" value="ZnF_C2H2"/>
    <property type="match status" value="7"/>
</dbReference>
<feature type="region of interest" description="Disordered" evidence="12">
    <location>
        <begin position="215"/>
        <end position="241"/>
    </location>
</feature>
<evidence type="ECO:0000256" key="5">
    <source>
        <dbReference type="ARBA" id="ARBA00022771"/>
    </source>
</evidence>
<evidence type="ECO:0000256" key="2">
    <source>
        <dbReference type="ARBA" id="ARBA00022491"/>
    </source>
</evidence>
<dbReference type="PROSITE" id="PS50157">
    <property type="entry name" value="ZINC_FINGER_C2H2_2"/>
    <property type="match status" value="2"/>
</dbReference>
<evidence type="ECO:0000256" key="9">
    <source>
        <dbReference type="ARBA" id="ARBA00023163"/>
    </source>
</evidence>
<feature type="region of interest" description="Disordered" evidence="12">
    <location>
        <begin position="817"/>
        <end position="850"/>
    </location>
</feature>
<keyword evidence="5 11" id="KW-0863">Zinc-finger</keyword>
<reference evidence="15" key="1">
    <citation type="submission" date="2020-06" db="EMBL/GenBank/DDBJ databases">
        <title>Draft genome of Bugula neritina, a colonial animal packing powerful symbionts and potential medicines.</title>
        <authorList>
            <person name="Rayko M."/>
        </authorList>
    </citation>
    <scope>NUCLEOTIDE SEQUENCE [LARGE SCALE GENOMIC DNA]</scope>
    <source>
        <strain evidence="15">Kwan_BN1</strain>
    </source>
</reference>
<sequence>MSRRKQQNPKPFKCGETSADDLEAAKKEPQGELLDKSPPSPMEATSVTVKDEPASPISATLNPCSPPTIDVPKIATPQILPVEPSLELLLGIPEDAPLKVQRLNGGGYKVLSAKHITAGAGLDPLRAHKIEPEDESVTKSNPQIVSFIHLEGKVFFQLEASINCGWLKYLGAPSDTKEPNLRISFDGTKLWVEVIKDLSEDTELVAVFCEPNQPNHGVPNAEVEKGKSSSPTSAQLQTKNSGDSQAEVQYPCSMCGVSFRNPNTLLAHKKHYCSKLNPTSATSNVTDQDAKSTSSGVSDGLESSLDNAQQTAYVCLICKYMSLTKADITSHIREKHTTDHLKMVSAASGSSGSSSTDKTYCEECDIHFKKSESYQAHKLHYCKSRTASTSHSPRSDQGVNPGVSQRTSPVSPNIKDMYKKVSVFDNQALNASLASQAAAAVAAASLPFTLSSMLSLPTAMAALPMMSPHLNMFTSPAHLAQAMQSLNGGVPLATTPHPAASVTRPVREDTPLDLSVKVEDGSALSPTNKRKSDSIGELASPPAKSSKVFSEPSSPLPSGVQMLSRPANGGPLKPERQIYRCERCSIPFYKKDVYEAHKVHYCSRRPANNLSREDELPSKPVPAEQPSPPVPPVATAASADDRLVITYTCNKCSTSYRTIETFTAHQCAVPPPSPPSLRCDLCNFSTKSSRILAEHSETHQKSNLIYKCRLCGYLGNTLRGMRQHGRQHMLDGTDFSDNDIDSLELPPSSHKLSVPPLITAAPYHNNVDEELLRLKNEPYKKRRSRKHYQKSEYVTAQVSPRRKENELFIERAGSSSPQSVSAVSCTSPLQNSTMNVPQSNKSASNTSTAQSIKREPIDIIVDPGLPMKALERQPVLPDRPINTLKPYVCSCNASFSSMATFEAHKKLYCPHHKEKRNGAITVNN</sequence>
<keyword evidence="4" id="KW-0677">Repeat</keyword>
<keyword evidence="2" id="KW-0678">Repressor</keyword>
<dbReference type="OrthoDB" id="6287590at2759"/>
<keyword evidence="8" id="KW-0238">DNA-binding</keyword>
<evidence type="ECO:0000256" key="7">
    <source>
        <dbReference type="ARBA" id="ARBA00023015"/>
    </source>
</evidence>
<feature type="compositionally biased region" description="Basic and acidic residues" evidence="12">
    <location>
        <begin position="23"/>
        <end position="35"/>
    </location>
</feature>
<keyword evidence="7" id="KW-0805">Transcription regulation</keyword>
<dbReference type="GO" id="GO:0005634">
    <property type="term" value="C:nucleus"/>
    <property type="evidence" value="ECO:0007669"/>
    <property type="project" value="UniProtKB-SubCell"/>
</dbReference>
<dbReference type="SUPFAM" id="SSF57667">
    <property type="entry name" value="beta-beta-alpha zinc fingers"/>
    <property type="match status" value="3"/>
</dbReference>
<proteinExistence type="predicted"/>
<dbReference type="GO" id="GO:0030154">
    <property type="term" value="P:cell differentiation"/>
    <property type="evidence" value="ECO:0007669"/>
    <property type="project" value="UniProtKB-ARBA"/>
</dbReference>
<feature type="region of interest" description="Disordered" evidence="12">
    <location>
        <begin position="1"/>
        <end position="64"/>
    </location>
</feature>
<feature type="compositionally biased region" description="Basic and acidic residues" evidence="12">
    <location>
        <begin position="505"/>
        <end position="520"/>
    </location>
</feature>
<feature type="domain" description="C2H2-type" evidence="13">
    <location>
        <begin position="579"/>
        <end position="606"/>
    </location>
</feature>
<dbReference type="GO" id="GO:0007507">
    <property type="term" value="P:heart development"/>
    <property type="evidence" value="ECO:0007669"/>
    <property type="project" value="TreeGrafter"/>
</dbReference>
<dbReference type="Proteomes" id="UP000593567">
    <property type="component" value="Unassembled WGS sequence"/>
</dbReference>
<dbReference type="GO" id="GO:0045944">
    <property type="term" value="P:positive regulation of transcription by RNA polymerase II"/>
    <property type="evidence" value="ECO:0007669"/>
    <property type="project" value="TreeGrafter"/>
</dbReference>
<keyword evidence="9" id="KW-0804">Transcription</keyword>
<feature type="compositionally biased region" description="Polar residues" evidence="12">
    <location>
        <begin position="385"/>
        <end position="411"/>
    </location>
</feature>
<dbReference type="InterPro" id="IPR039746">
    <property type="entry name" value="FOG"/>
</dbReference>
<dbReference type="GO" id="GO:0061629">
    <property type="term" value="F:RNA polymerase II-specific DNA-binding transcription factor binding"/>
    <property type="evidence" value="ECO:0007669"/>
    <property type="project" value="InterPro"/>
</dbReference>
<evidence type="ECO:0000256" key="6">
    <source>
        <dbReference type="ARBA" id="ARBA00022833"/>
    </source>
</evidence>
<dbReference type="AlphaFoldDB" id="A0A7J7JIA1"/>
<feature type="region of interest" description="Disordered" evidence="12">
    <location>
        <begin position="493"/>
        <end position="574"/>
    </location>
</feature>
<evidence type="ECO:0000256" key="8">
    <source>
        <dbReference type="ARBA" id="ARBA00023125"/>
    </source>
</evidence>
<keyword evidence="6" id="KW-0862">Zinc</keyword>
<accession>A0A7J7JIA1</accession>
<keyword evidence="16" id="KW-1185">Reference proteome</keyword>